<evidence type="ECO:0000256" key="1">
    <source>
        <dbReference type="ARBA" id="ARBA00023125"/>
    </source>
</evidence>
<dbReference type="InParanoid" id="D4H1V3"/>
<accession>D4H1V3</accession>
<dbReference type="AlphaFoldDB" id="D4H1V3"/>
<dbReference type="STRING" id="522772.Dacet_0124"/>
<dbReference type="HOGENOM" id="CLU_000445_90_8_0"/>
<reference evidence="3 4" key="1">
    <citation type="journal article" date="2010" name="Stand. Genomic Sci.">
        <title>Complete genome sequence of Denitrovibrio acetiphilus type strain (N2460).</title>
        <authorList>
            <person name="Kiss H."/>
            <person name="Lang E."/>
            <person name="Lapidus A."/>
            <person name="Copeland A."/>
            <person name="Nolan M."/>
            <person name="Glavina Del Rio T."/>
            <person name="Chen F."/>
            <person name="Lucas S."/>
            <person name="Tice H."/>
            <person name="Cheng J.F."/>
            <person name="Han C."/>
            <person name="Goodwin L."/>
            <person name="Pitluck S."/>
            <person name="Liolios K."/>
            <person name="Pati A."/>
            <person name="Ivanova N."/>
            <person name="Mavromatis K."/>
            <person name="Chen A."/>
            <person name="Palaniappan K."/>
            <person name="Land M."/>
            <person name="Hauser L."/>
            <person name="Chang Y.J."/>
            <person name="Jeffries C.D."/>
            <person name="Detter J.C."/>
            <person name="Brettin T."/>
            <person name="Spring S."/>
            <person name="Rohde M."/>
            <person name="Goker M."/>
            <person name="Woyke T."/>
            <person name="Bristow J."/>
            <person name="Eisen J.A."/>
            <person name="Markowitz V."/>
            <person name="Hugenholtz P."/>
            <person name="Kyrpides N.C."/>
            <person name="Klenk H.P."/>
        </authorList>
    </citation>
    <scope>NUCLEOTIDE SEQUENCE [LARGE SCALE GENOMIC DNA]</scope>
    <source>
        <strain evidence="4">DSM 12809 / NBRC 114555 / N2460</strain>
    </source>
</reference>
<keyword evidence="1" id="KW-0238">DNA-binding</keyword>
<protein>
    <submittedName>
        <fullName evidence="3">Transcriptional regulator, LuxR family</fullName>
    </submittedName>
</protein>
<dbReference type="GO" id="GO:0006355">
    <property type="term" value="P:regulation of DNA-templated transcription"/>
    <property type="evidence" value="ECO:0007669"/>
    <property type="project" value="InterPro"/>
</dbReference>
<proteinExistence type="predicted"/>
<dbReference type="EMBL" id="CP001968">
    <property type="protein sequence ID" value="ADD66930.1"/>
    <property type="molecule type" value="Genomic_DNA"/>
</dbReference>
<evidence type="ECO:0000313" key="4">
    <source>
        <dbReference type="Proteomes" id="UP000002012"/>
    </source>
</evidence>
<dbReference type="InterPro" id="IPR016032">
    <property type="entry name" value="Sig_transdc_resp-reg_C-effctor"/>
</dbReference>
<gene>
    <name evidence="3" type="ordered locus">Dacet_0124</name>
</gene>
<feature type="domain" description="HTH luxR-type" evidence="2">
    <location>
        <begin position="131"/>
        <end position="193"/>
    </location>
</feature>
<dbReference type="CDD" id="cd06170">
    <property type="entry name" value="LuxR_C_like"/>
    <property type="match status" value="1"/>
</dbReference>
<dbReference type="OrthoDB" id="5512014at2"/>
<sequence length="193" mass="21518">MVFIITTDMFVQERFTKVFGDGVVRCFKSYADMISECVPNNEDVVAADMLKTEPFDLTKLKCSVLALVGTPKYEEAVQLMRFGVRGYGNRLMLPANFVMAVNALSSGQVWMPPEIINRLINAIPENVNSNGAGDMSMLSEREMEVARYVAQGQSNIEIADNMDITVRTVKAHLTSIFNKTGLRDRVALALRLK</sequence>
<dbReference type="PRINTS" id="PR00038">
    <property type="entry name" value="HTHLUXR"/>
</dbReference>
<organism evidence="3 4">
    <name type="scientific">Denitrovibrio acetiphilus (strain DSM 12809 / NBRC 114555 / N2460)</name>
    <dbReference type="NCBI Taxonomy" id="522772"/>
    <lineage>
        <taxon>Bacteria</taxon>
        <taxon>Pseudomonadati</taxon>
        <taxon>Deferribacterota</taxon>
        <taxon>Deferribacteres</taxon>
        <taxon>Deferribacterales</taxon>
        <taxon>Geovibrionaceae</taxon>
        <taxon>Denitrovibrio</taxon>
    </lineage>
</organism>
<evidence type="ECO:0000259" key="2">
    <source>
        <dbReference type="PROSITE" id="PS50043"/>
    </source>
</evidence>
<dbReference type="GO" id="GO:0003677">
    <property type="term" value="F:DNA binding"/>
    <property type="evidence" value="ECO:0007669"/>
    <property type="project" value="UniProtKB-KW"/>
</dbReference>
<dbReference type="InterPro" id="IPR000792">
    <property type="entry name" value="Tscrpt_reg_LuxR_C"/>
</dbReference>
<dbReference type="PROSITE" id="PS00622">
    <property type="entry name" value="HTH_LUXR_1"/>
    <property type="match status" value="1"/>
</dbReference>
<dbReference type="KEGG" id="dap:Dacet_0124"/>
<dbReference type="PaxDb" id="522772-Dacet_0124"/>
<dbReference type="InterPro" id="IPR039420">
    <property type="entry name" value="WalR-like"/>
</dbReference>
<dbReference type="eggNOG" id="COG2197">
    <property type="taxonomic scope" value="Bacteria"/>
</dbReference>
<dbReference type="SMART" id="SM00421">
    <property type="entry name" value="HTH_LUXR"/>
    <property type="match status" value="1"/>
</dbReference>
<keyword evidence="4" id="KW-1185">Reference proteome</keyword>
<dbReference type="Gene3D" id="3.40.50.2300">
    <property type="match status" value="1"/>
</dbReference>
<dbReference type="PANTHER" id="PTHR43214:SF43">
    <property type="entry name" value="TWO-COMPONENT RESPONSE REGULATOR"/>
    <property type="match status" value="1"/>
</dbReference>
<dbReference type="PROSITE" id="PS50043">
    <property type="entry name" value="HTH_LUXR_2"/>
    <property type="match status" value="1"/>
</dbReference>
<dbReference type="PANTHER" id="PTHR43214">
    <property type="entry name" value="TWO-COMPONENT RESPONSE REGULATOR"/>
    <property type="match status" value="1"/>
</dbReference>
<name>D4H1V3_DENA2</name>
<dbReference type="SUPFAM" id="SSF46894">
    <property type="entry name" value="C-terminal effector domain of the bipartite response regulators"/>
    <property type="match status" value="1"/>
</dbReference>
<dbReference type="RefSeq" id="WP_013009478.1">
    <property type="nucleotide sequence ID" value="NC_013943.1"/>
</dbReference>
<dbReference type="Proteomes" id="UP000002012">
    <property type="component" value="Chromosome"/>
</dbReference>
<dbReference type="Pfam" id="PF00196">
    <property type="entry name" value="GerE"/>
    <property type="match status" value="1"/>
</dbReference>
<evidence type="ECO:0000313" key="3">
    <source>
        <dbReference type="EMBL" id="ADD66930.1"/>
    </source>
</evidence>